<comment type="caution">
    <text evidence="1">The sequence shown here is derived from an EMBL/GenBank/DDBJ whole genome shotgun (WGS) entry which is preliminary data.</text>
</comment>
<organism evidence="1 2">
    <name type="scientific">Psittacicella hinzii</name>
    <dbReference type="NCBI Taxonomy" id="2028575"/>
    <lineage>
        <taxon>Bacteria</taxon>
        <taxon>Pseudomonadati</taxon>
        <taxon>Pseudomonadota</taxon>
        <taxon>Gammaproteobacteria</taxon>
        <taxon>Pasteurellales</taxon>
        <taxon>Psittacicellaceae</taxon>
        <taxon>Psittacicella</taxon>
    </lineage>
</organism>
<dbReference type="AlphaFoldDB" id="A0A3A1YB76"/>
<evidence type="ECO:0000313" key="2">
    <source>
        <dbReference type="Proteomes" id="UP000265691"/>
    </source>
</evidence>
<accession>A0A3A1YB76</accession>
<reference evidence="1 2" key="1">
    <citation type="submission" date="2017-08" db="EMBL/GenBank/DDBJ databases">
        <title>Reclassification of Bisgaard taxon 37 and 44.</title>
        <authorList>
            <person name="Christensen H."/>
        </authorList>
    </citation>
    <scope>NUCLEOTIDE SEQUENCE [LARGE SCALE GENOMIC DNA]</scope>
    <source>
        <strain evidence="1 2">B96_3</strain>
    </source>
</reference>
<dbReference type="EMBL" id="NRHC01000002">
    <property type="protein sequence ID" value="RIY34489.1"/>
    <property type="molecule type" value="Genomic_DNA"/>
</dbReference>
<protein>
    <submittedName>
        <fullName evidence="1">Uncharacterized protein</fullName>
    </submittedName>
</protein>
<sequence length="185" mass="21411">MFGPFSAQTIANYFILFNEKHPDKLTNLTERKLQLLLYFAQLLAVGKYLEPIFEDAVKVEPKLGPYIPSVSIRVTSPFKEETNKNGKLEYRHAYKLTGNTFQETKTMGLLNAVVDIYGKLTEEQLTELATQKGSAFTRALNDVRFYIDIRDYVKDYSSQERKLKWSKSKNPIVKAIKNLKVMIFR</sequence>
<evidence type="ECO:0000313" key="1">
    <source>
        <dbReference type="EMBL" id="RIY34489.1"/>
    </source>
</evidence>
<keyword evidence="2" id="KW-1185">Reference proteome</keyword>
<proteinExistence type="predicted"/>
<name>A0A3A1YB76_9GAMM</name>
<dbReference type="Proteomes" id="UP000265691">
    <property type="component" value="Unassembled WGS sequence"/>
</dbReference>
<dbReference type="RefSeq" id="WP_119524242.1">
    <property type="nucleotide sequence ID" value="NZ_NRHC01000002.1"/>
</dbReference>
<gene>
    <name evidence="1" type="ORF">CKF54_00395</name>
</gene>